<reference evidence="2 3" key="1">
    <citation type="submission" date="2017-11" db="EMBL/GenBank/DDBJ databases">
        <title>De-novo sequencing of pomegranate (Punica granatum L.) genome.</title>
        <authorList>
            <person name="Akparov Z."/>
            <person name="Amiraslanov A."/>
            <person name="Hajiyeva S."/>
            <person name="Abbasov M."/>
            <person name="Kaur K."/>
            <person name="Hamwieh A."/>
            <person name="Solovyev V."/>
            <person name="Salamov A."/>
            <person name="Braich B."/>
            <person name="Kosarev P."/>
            <person name="Mahmoud A."/>
            <person name="Hajiyev E."/>
            <person name="Babayeva S."/>
            <person name="Izzatullayeva V."/>
            <person name="Mammadov A."/>
            <person name="Mammadov A."/>
            <person name="Sharifova S."/>
            <person name="Ojaghi J."/>
            <person name="Eynullazada K."/>
            <person name="Bayramov B."/>
            <person name="Abdulazimova A."/>
            <person name="Shahmuradov I."/>
        </authorList>
    </citation>
    <scope>NUCLEOTIDE SEQUENCE [LARGE SCALE GENOMIC DNA]</scope>
    <source>
        <strain evidence="3">cv. AG2017</strain>
        <tissue evidence="2">Leaf</tissue>
    </source>
</reference>
<feature type="compositionally biased region" description="Basic and acidic residues" evidence="1">
    <location>
        <begin position="72"/>
        <end position="86"/>
    </location>
</feature>
<protein>
    <submittedName>
        <fullName evidence="2">Uncharacterized protein</fullName>
    </submittedName>
</protein>
<name>A0A2I0JNI8_PUNGR</name>
<evidence type="ECO:0000256" key="1">
    <source>
        <dbReference type="SAM" id="MobiDB-lite"/>
    </source>
</evidence>
<keyword evidence="3" id="KW-1185">Reference proteome</keyword>
<dbReference type="Proteomes" id="UP000233551">
    <property type="component" value="Unassembled WGS sequence"/>
</dbReference>
<comment type="caution">
    <text evidence="2">The sequence shown here is derived from an EMBL/GenBank/DDBJ whole genome shotgun (WGS) entry which is preliminary data.</text>
</comment>
<accession>A0A2I0JNI8</accession>
<dbReference type="EMBL" id="PGOL01001482">
    <property type="protein sequence ID" value="PKI57848.1"/>
    <property type="molecule type" value="Genomic_DNA"/>
</dbReference>
<sequence length="86" mass="8943">MTTDEGEAGVVPIYRKLALAMAMAGAVLACLTDTGPILTVGLGYIGCPPATVKSGQRVGRGAADVSRRRRLRGEGGREGGDRTRTR</sequence>
<feature type="region of interest" description="Disordered" evidence="1">
    <location>
        <begin position="55"/>
        <end position="86"/>
    </location>
</feature>
<evidence type="ECO:0000313" key="2">
    <source>
        <dbReference type="EMBL" id="PKI57848.1"/>
    </source>
</evidence>
<organism evidence="2 3">
    <name type="scientific">Punica granatum</name>
    <name type="common">Pomegranate</name>
    <dbReference type="NCBI Taxonomy" id="22663"/>
    <lineage>
        <taxon>Eukaryota</taxon>
        <taxon>Viridiplantae</taxon>
        <taxon>Streptophyta</taxon>
        <taxon>Embryophyta</taxon>
        <taxon>Tracheophyta</taxon>
        <taxon>Spermatophyta</taxon>
        <taxon>Magnoliopsida</taxon>
        <taxon>eudicotyledons</taxon>
        <taxon>Gunneridae</taxon>
        <taxon>Pentapetalae</taxon>
        <taxon>rosids</taxon>
        <taxon>malvids</taxon>
        <taxon>Myrtales</taxon>
        <taxon>Lythraceae</taxon>
        <taxon>Punica</taxon>
    </lineage>
</organism>
<evidence type="ECO:0000313" key="3">
    <source>
        <dbReference type="Proteomes" id="UP000233551"/>
    </source>
</evidence>
<gene>
    <name evidence="2" type="ORF">CRG98_021751</name>
</gene>
<dbReference type="AlphaFoldDB" id="A0A2I0JNI8"/>
<proteinExistence type="predicted"/>